<dbReference type="SUPFAM" id="SSF63446">
    <property type="entry name" value="Type I dockerin domain"/>
    <property type="match status" value="1"/>
</dbReference>
<feature type="chain" id="PRO_5031457497" evidence="1">
    <location>
        <begin position="24"/>
        <end position="218"/>
    </location>
</feature>
<protein>
    <submittedName>
        <fullName evidence="2">Uncharacterized protein (UPF0212 family)</fullName>
    </submittedName>
</protein>
<sequence length="218" mass="22966">MKRLVSRLLVVALPFLMSSPVWAQAPEMPSNLQIVGTIRATGDAPPPKAGDTVKVVEDKENGAVSATGSVLDDQGTFYVEMNKQAPYNGTPLRLQIVTGGQDFPLKEGKAEVRISFKGGFPFPKREDRTLYYGDGSEPVAAPAAAKAAPATAAGTQVCPASLPKCDVNGDGTFTQADLDLVKAELKLKTPSAKADINGDGQVNSADLVQGIKELKLKK</sequence>
<dbReference type="InterPro" id="IPR036439">
    <property type="entry name" value="Dockerin_dom_sf"/>
</dbReference>
<evidence type="ECO:0000256" key="1">
    <source>
        <dbReference type="SAM" id="SignalP"/>
    </source>
</evidence>
<name>A0A7X0DMM5_NOVIT</name>
<dbReference type="GO" id="GO:0000272">
    <property type="term" value="P:polysaccharide catabolic process"/>
    <property type="evidence" value="ECO:0007669"/>
    <property type="project" value="InterPro"/>
</dbReference>
<reference evidence="2 3" key="1">
    <citation type="submission" date="2020-08" db="EMBL/GenBank/DDBJ databases">
        <title>Genomic Encyclopedia of Type Strains, Phase IV (KMG-IV): sequencing the most valuable type-strain genomes for metagenomic binning, comparative biology and taxonomic classification.</title>
        <authorList>
            <person name="Goeker M."/>
        </authorList>
    </citation>
    <scope>NUCLEOTIDE SEQUENCE [LARGE SCALE GENOMIC DNA]</scope>
    <source>
        <strain evidence="2 3">DSM 11590</strain>
    </source>
</reference>
<dbReference type="CDD" id="cd14256">
    <property type="entry name" value="Dockerin_I"/>
    <property type="match status" value="1"/>
</dbReference>
<comment type="caution">
    <text evidence="2">The sequence shown here is derived from an EMBL/GenBank/DDBJ whole genome shotgun (WGS) entry which is preliminary data.</text>
</comment>
<dbReference type="AlphaFoldDB" id="A0A7X0DMM5"/>
<dbReference type="InterPro" id="IPR018247">
    <property type="entry name" value="EF_Hand_1_Ca_BS"/>
</dbReference>
<evidence type="ECO:0000313" key="2">
    <source>
        <dbReference type="EMBL" id="MBB6211248.1"/>
    </source>
</evidence>
<dbReference type="GO" id="GO:0004553">
    <property type="term" value="F:hydrolase activity, hydrolyzing O-glycosyl compounds"/>
    <property type="evidence" value="ECO:0007669"/>
    <property type="project" value="InterPro"/>
</dbReference>
<evidence type="ECO:0000313" key="3">
    <source>
        <dbReference type="Proteomes" id="UP000544872"/>
    </source>
</evidence>
<dbReference type="PROSITE" id="PS00018">
    <property type="entry name" value="EF_HAND_1"/>
    <property type="match status" value="1"/>
</dbReference>
<feature type="signal peptide" evidence="1">
    <location>
        <begin position="1"/>
        <end position="23"/>
    </location>
</feature>
<dbReference type="Proteomes" id="UP000544872">
    <property type="component" value="Unassembled WGS sequence"/>
</dbReference>
<keyword evidence="3" id="KW-1185">Reference proteome</keyword>
<proteinExistence type="predicted"/>
<gene>
    <name evidence="2" type="ORF">FHS48_002685</name>
</gene>
<dbReference type="Gene3D" id="1.10.1330.10">
    <property type="entry name" value="Dockerin domain"/>
    <property type="match status" value="1"/>
</dbReference>
<dbReference type="Pfam" id="PF00404">
    <property type="entry name" value="Dockerin_1"/>
    <property type="match status" value="1"/>
</dbReference>
<dbReference type="RefSeq" id="WP_184264068.1">
    <property type="nucleotide sequence ID" value="NZ_JACIIX010000010.1"/>
</dbReference>
<dbReference type="EMBL" id="JACIIX010000010">
    <property type="protein sequence ID" value="MBB6211248.1"/>
    <property type="molecule type" value="Genomic_DNA"/>
</dbReference>
<keyword evidence="1" id="KW-0732">Signal</keyword>
<accession>A0A7X0DMM5</accession>
<organism evidence="2 3">
    <name type="scientific">Novispirillum itersonii</name>
    <name type="common">Aquaspirillum itersonii</name>
    <dbReference type="NCBI Taxonomy" id="189"/>
    <lineage>
        <taxon>Bacteria</taxon>
        <taxon>Pseudomonadati</taxon>
        <taxon>Pseudomonadota</taxon>
        <taxon>Alphaproteobacteria</taxon>
        <taxon>Rhodospirillales</taxon>
        <taxon>Novispirillaceae</taxon>
        <taxon>Novispirillum</taxon>
    </lineage>
</organism>
<dbReference type="InterPro" id="IPR002105">
    <property type="entry name" value="Dockerin_1_rpt"/>
</dbReference>